<accession>A0A5M5XHZ0</accession>
<sequence length="167" mass="19407">MKNLFLFLMCLITCNSIHAQKIVKDEIDEFTGNRITETNYISFSDGFTCALHKVNNTIILKTTYNCGDKVYSMEKGADLMLKLENDSIITLNNEEDAVAEYWSLNLGKTFIEHFNLKTRYIIPDEVYTLLKTNKIRMVRFYTTDGYITETVSEKRAKKILKLFSLLK</sequence>
<gene>
    <name evidence="2" type="ORF">F2Z25_18700</name>
</gene>
<feature type="signal peptide" evidence="1">
    <location>
        <begin position="1"/>
        <end position="19"/>
    </location>
</feature>
<comment type="caution">
    <text evidence="2">The sequence shown here is derived from an EMBL/GenBank/DDBJ whole genome shotgun (WGS) entry which is preliminary data.</text>
</comment>
<organism evidence="2 3">
    <name type="scientific">Bacteroides fragilis</name>
    <dbReference type="NCBI Taxonomy" id="817"/>
    <lineage>
        <taxon>Bacteria</taxon>
        <taxon>Pseudomonadati</taxon>
        <taxon>Bacteroidota</taxon>
        <taxon>Bacteroidia</taxon>
        <taxon>Bacteroidales</taxon>
        <taxon>Bacteroidaceae</taxon>
        <taxon>Bacteroides</taxon>
    </lineage>
</organism>
<reference evidence="2 3" key="1">
    <citation type="journal article" date="2019" name="Nat. Med.">
        <title>A library of human gut bacterial isolates paired with longitudinal multiomics data enables mechanistic microbiome research.</title>
        <authorList>
            <person name="Poyet M."/>
            <person name="Groussin M."/>
            <person name="Gibbons S.M."/>
            <person name="Avila-Pacheco J."/>
            <person name="Jiang X."/>
            <person name="Kearney S.M."/>
            <person name="Perrotta A.R."/>
            <person name="Berdy B."/>
            <person name="Zhao S."/>
            <person name="Lieberman T.D."/>
            <person name="Swanson P.K."/>
            <person name="Smith M."/>
            <person name="Roesemann S."/>
            <person name="Alexander J.E."/>
            <person name="Rich S.A."/>
            <person name="Livny J."/>
            <person name="Vlamakis H."/>
            <person name="Clish C."/>
            <person name="Bullock K."/>
            <person name="Deik A."/>
            <person name="Scott J."/>
            <person name="Pierce K.A."/>
            <person name="Xavier R.J."/>
            <person name="Alm E.J."/>
        </authorList>
    </citation>
    <scope>NUCLEOTIDE SEQUENCE [LARGE SCALE GENOMIC DNA]</scope>
    <source>
        <strain evidence="2 3">BIOML-A1</strain>
    </source>
</reference>
<feature type="chain" id="PRO_5030134408" evidence="1">
    <location>
        <begin position="20"/>
        <end position="167"/>
    </location>
</feature>
<dbReference type="AlphaFoldDB" id="A0A5M5XHZ0"/>
<evidence type="ECO:0000256" key="1">
    <source>
        <dbReference type="SAM" id="SignalP"/>
    </source>
</evidence>
<evidence type="ECO:0000313" key="3">
    <source>
        <dbReference type="Proteomes" id="UP000429838"/>
    </source>
</evidence>
<name>A0A5M5XHZ0_BACFG</name>
<protein>
    <submittedName>
        <fullName evidence="2">Uncharacterized protein</fullName>
    </submittedName>
</protein>
<dbReference type="Proteomes" id="UP000429838">
    <property type="component" value="Unassembled WGS sequence"/>
</dbReference>
<dbReference type="RefSeq" id="WP_149922843.1">
    <property type="nucleotide sequence ID" value="NZ_JAJCKO010000011.1"/>
</dbReference>
<dbReference type="EMBL" id="VWAQ01000018">
    <property type="protein sequence ID" value="KAA5205473.1"/>
    <property type="molecule type" value="Genomic_DNA"/>
</dbReference>
<proteinExistence type="predicted"/>
<evidence type="ECO:0000313" key="2">
    <source>
        <dbReference type="EMBL" id="KAA5205473.1"/>
    </source>
</evidence>
<keyword evidence="1" id="KW-0732">Signal</keyword>